<name>A0A8W8IJ77_MAGGI</name>
<evidence type="ECO:0000259" key="12">
    <source>
        <dbReference type="PROSITE" id="PS50157"/>
    </source>
</evidence>
<dbReference type="InterPro" id="IPR013087">
    <property type="entry name" value="Znf_C2H2_type"/>
</dbReference>
<dbReference type="Gene3D" id="3.30.160.60">
    <property type="entry name" value="Classic Zinc Finger"/>
    <property type="match status" value="4"/>
</dbReference>
<dbReference type="EnsemblMetazoa" id="G14364.6">
    <property type="protein sequence ID" value="G14364.6:cds"/>
    <property type="gene ID" value="G14364"/>
</dbReference>
<evidence type="ECO:0000256" key="9">
    <source>
        <dbReference type="ARBA" id="ARBA00023163"/>
    </source>
</evidence>
<dbReference type="GO" id="GO:0008270">
    <property type="term" value="F:zinc ion binding"/>
    <property type="evidence" value="ECO:0007669"/>
    <property type="project" value="UniProtKB-KW"/>
</dbReference>
<keyword evidence="4" id="KW-0677">Repeat</keyword>
<dbReference type="PANTHER" id="PTHR23235">
    <property type="entry name" value="KRUEPPEL-LIKE TRANSCRIPTION FACTOR"/>
    <property type="match status" value="1"/>
</dbReference>
<evidence type="ECO:0000256" key="5">
    <source>
        <dbReference type="ARBA" id="ARBA00022771"/>
    </source>
</evidence>
<dbReference type="FunFam" id="3.30.160.60:FF:000446">
    <property type="entry name" value="Zinc finger protein"/>
    <property type="match status" value="1"/>
</dbReference>
<evidence type="ECO:0000256" key="11">
    <source>
        <dbReference type="PROSITE-ProRule" id="PRU00042"/>
    </source>
</evidence>
<feature type="domain" description="C2H2-type" evidence="12">
    <location>
        <begin position="380"/>
        <end position="405"/>
    </location>
</feature>
<keyword evidence="3" id="KW-0479">Metal-binding</keyword>
<evidence type="ECO:0000256" key="10">
    <source>
        <dbReference type="ARBA" id="ARBA00023242"/>
    </source>
</evidence>
<keyword evidence="8" id="KW-0238">DNA-binding</keyword>
<evidence type="ECO:0000313" key="14">
    <source>
        <dbReference type="Proteomes" id="UP000005408"/>
    </source>
</evidence>
<feature type="domain" description="C2H2-type" evidence="12">
    <location>
        <begin position="324"/>
        <end position="351"/>
    </location>
</feature>
<keyword evidence="14" id="KW-1185">Reference proteome</keyword>
<dbReference type="Proteomes" id="UP000005408">
    <property type="component" value="Unassembled WGS sequence"/>
</dbReference>
<comment type="similarity">
    <text evidence="2">Belongs to the krueppel C2H2-type zinc-finger protein family.</text>
</comment>
<proteinExistence type="inferred from homology"/>
<evidence type="ECO:0000256" key="2">
    <source>
        <dbReference type="ARBA" id="ARBA00006991"/>
    </source>
</evidence>
<dbReference type="PROSITE" id="PS00028">
    <property type="entry name" value="ZINC_FINGER_C2H2_1"/>
    <property type="match status" value="4"/>
</dbReference>
<organism evidence="13 14">
    <name type="scientific">Magallana gigas</name>
    <name type="common">Pacific oyster</name>
    <name type="synonym">Crassostrea gigas</name>
    <dbReference type="NCBI Taxonomy" id="29159"/>
    <lineage>
        <taxon>Eukaryota</taxon>
        <taxon>Metazoa</taxon>
        <taxon>Spiralia</taxon>
        <taxon>Lophotrochozoa</taxon>
        <taxon>Mollusca</taxon>
        <taxon>Bivalvia</taxon>
        <taxon>Autobranchia</taxon>
        <taxon>Pteriomorphia</taxon>
        <taxon>Ostreida</taxon>
        <taxon>Ostreoidea</taxon>
        <taxon>Ostreidae</taxon>
        <taxon>Magallana</taxon>
    </lineage>
</organism>
<accession>A0A8W8IJ77</accession>
<reference evidence="13" key="1">
    <citation type="submission" date="2022-08" db="UniProtKB">
        <authorList>
            <consortium name="EnsemblMetazoa"/>
        </authorList>
    </citation>
    <scope>IDENTIFICATION</scope>
    <source>
        <strain evidence="13">05x7-T-G4-1.051#20</strain>
    </source>
</reference>
<sequence>MSGNENIGMTLSLKKAYEGSLLAVFSIMDLLLSHFLDTPTGPAIGIPARVPPPSPSSHHPQNLVMGPQRMKDAASVCPNENFSSIPNIASMATGVLTNHQGYSDSGLAPLQLEEDLPIPDFNHLPSSLEEDDNNHHTTNPLRSAIFQTILNSYPQLSRKMQRSHYVAKKFQEAPSNRSDCLYQASRASKLSDDITVDNLVSDFMDEEFDSGYHSFSDNASINSSGSISPNSSAMDQLQQKFLEDSSMKNECSNFDDLCVYESIMDSCSKPCDVLEARNVSSAVIVSSAVKFKHSKHQCPVCGKTYRGNTNLNYHMATHTGIRPHKCSICGKAFTQKSTLRTHFRIHTGEKPYKCRTCTRAFADYSTCMKHERTHSGEKPYACPECGKCFAQSGNMLRHRQTHRKN</sequence>
<keyword evidence="6" id="KW-0862">Zinc</keyword>
<evidence type="ECO:0000313" key="13">
    <source>
        <dbReference type="EnsemblMetazoa" id="G14364.6:cds"/>
    </source>
</evidence>
<dbReference type="PANTHER" id="PTHR23235:SF142">
    <property type="entry name" value="ZINC FINGER PROTEIN 384"/>
    <property type="match status" value="1"/>
</dbReference>
<dbReference type="GO" id="GO:0000978">
    <property type="term" value="F:RNA polymerase II cis-regulatory region sequence-specific DNA binding"/>
    <property type="evidence" value="ECO:0007669"/>
    <property type="project" value="TreeGrafter"/>
</dbReference>
<dbReference type="SUPFAM" id="SSF57667">
    <property type="entry name" value="beta-beta-alpha zinc fingers"/>
    <property type="match status" value="2"/>
</dbReference>
<protein>
    <recommendedName>
        <fullName evidence="12">C2H2-type domain-containing protein</fullName>
    </recommendedName>
</protein>
<dbReference type="SMART" id="SM00355">
    <property type="entry name" value="ZnF_C2H2"/>
    <property type="match status" value="4"/>
</dbReference>
<dbReference type="PROSITE" id="PS50157">
    <property type="entry name" value="ZINC_FINGER_C2H2_2"/>
    <property type="match status" value="4"/>
</dbReference>
<keyword evidence="7" id="KW-0805">Transcription regulation</keyword>
<dbReference type="FunFam" id="3.30.160.60:FF:000029">
    <property type="entry name" value="GLI family zinc finger 4"/>
    <property type="match status" value="1"/>
</dbReference>
<dbReference type="InterPro" id="IPR036236">
    <property type="entry name" value="Znf_C2H2_sf"/>
</dbReference>
<keyword evidence="9" id="KW-0804">Transcription</keyword>
<feature type="domain" description="C2H2-type" evidence="12">
    <location>
        <begin position="352"/>
        <end position="379"/>
    </location>
</feature>
<keyword evidence="10" id="KW-0539">Nucleus</keyword>
<evidence type="ECO:0000256" key="3">
    <source>
        <dbReference type="ARBA" id="ARBA00022723"/>
    </source>
</evidence>
<evidence type="ECO:0000256" key="8">
    <source>
        <dbReference type="ARBA" id="ARBA00023125"/>
    </source>
</evidence>
<keyword evidence="5 11" id="KW-0863">Zinc-finger</keyword>
<dbReference type="FunFam" id="3.30.160.60:FF:000189">
    <property type="entry name" value="zinc finger protein 133 isoform X1"/>
    <property type="match status" value="1"/>
</dbReference>
<comment type="subcellular location">
    <subcellularLocation>
        <location evidence="1">Nucleus</location>
    </subcellularLocation>
</comment>
<evidence type="ECO:0000256" key="7">
    <source>
        <dbReference type="ARBA" id="ARBA00023015"/>
    </source>
</evidence>
<evidence type="ECO:0000256" key="4">
    <source>
        <dbReference type="ARBA" id="ARBA00022737"/>
    </source>
</evidence>
<evidence type="ECO:0000256" key="6">
    <source>
        <dbReference type="ARBA" id="ARBA00022833"/>
    </source>
</evidence>
<dbReference type="AlphaFoldDB" id="A0A8W8IJ77"/>
<dbReference type="Pfam" id="PF00096">
    <property type="entry name" value="zf-C2H2"/>
    <property type="match status" value="3"/>
</dbReference>
<dbReference type="GO" id="GO:0005634">
    <property type="term" value="C:nucleus"/>
    <property type="evidence" value="ECO:0007669"/>
    <property type="project" value="UniProtKB-SubCell"/>
</dbReference>
<dbReference type="GO" id="GO:0000981">
    <property type="term" value="F:DNA-binding transcription factor activity, RNA polymerase II-specific"/>
    <property type="evidence" value="ECO:0007669"/>
    <property type="project" value="TreeGrafter"/>
</dbReference>
<feature type="domain" description="C2H2-type" evidence="12">
    <location>
        <begin position="296"/>
        <end position="323"/>
    </location>
</feature>
<evidence type="ECO:0000256" key="1">
    <source>
        <dbReference type="ARBA" id="ARBA00004123"/>
    </source>
</evidence>
<dbReference type="FunFam" id="3.30.160.60:FF:002343">
    <property type="entry name" value="Zinc finger protein 33A"/>
    <property type="match status" value="1"/>
</dbReference>